<dbReference type="Pfam" id="PF01753">
    <property type="entry name" value="zf-MYND"/>
    <property type="match status" value="1"/>
</dbReference>
<proteinExistence type="predicted"/>
<keyword evidence="2" id="KW-1185">Reference proteome</keyword>
<protein>
    <submittedName>
        <fullName evidence="1">MYND-type domain-containing protein</fullName>
    </submittedName>
</protein>
<dbReference type="EnsemblMetazoa" id="ASTEI01947-RA">
    <property type="protein sequence ID" value="ASTEI01947-PA"/>
    <property type="gene ID" value="ASTEI01947"/>
</dbReference>
<accession>A0A182Y0G1</accession>
<dbReference type="PROSITE" id="PS50865">
    <property type="entry name" value="ZF_MYND_2"/>
    <property type="match status" value="1"/>
</dbReference>
<reference evidence="1" key="2">
    <citation type="submission" date="2020-05" db="UniProtKB">
        <authorList>
            <consortium name="EnsemblMetazoa"/>
        </authorList>
    </citation>
    <scope>IDENTIFICATION</scope>
    <source>
        <strain evidence="1">Indian</strain>
    </source>
</reference>
<dbReference type="Gene3D" id="1.10.220.160">
    <property type="match status" value="1"/>
</dbReference>
<dbReference type="Gene3D" id="6.10.140.2220">
    <property type="match status" value="1"/>
</dbReference>
<dbReference type="GO" id="GO:0005634">
    <property type="term" value="C:nucleus"/>
    <property type="evidence" value="ECO:0007669"/>
    <property type="project" value="TreeGrafter"/>
</dbReference>
<dbReference type="InterPro" id="IPR046341">
    <property type="entry name" value="SET_dom_sf"/>
</dbReference>
<dbReference type="PROSITE" id="PS01360">
    <property type="entry name" value="ZF_MYND_1"/>
    <property type="match status" value="1"/>
</dbReference>
<dbReference type="Gene3D" id="1.25.40.970">
    <property type="match status" value="1"/>
</dbReference>
<dbReference type="SUPFAM" id="SSF48452">
    <property type="entry name" value="TPR-like"/>
    <property type="match status" value="1"/>
</dbReference>
<sequence>MKKSIYRRGDVILQEKPFACVLDPRYRDSRCDRCFKETKVMKCSNCLYVRYCGRSCQKEAWSDHKEECEKLKALPAGLVVPPAALMMARIVRRLLKGGDTYKGYYTSKRYRKFSDLMPHEENIQKDLKRMDHFASLFVVLQRFLDEVARPSKMELLRIYGKMCINTFNILDNEMNTIGTGMYIGASIIDHSCRPNVVVSFDGETLKMRLLEDYPEQELDFGKLFISYIDLIDTTDVRREQLSERYYFDCDCDRCRDEQEQRRMNAAACPNRNCQEPVDMNDSELEHCPLCGTSITNSDRDTFTEISSFTRDHLAQMKNVAYLDVSRLCLKKQENILHRYNVHHIKTLDNAMESALNMEKWREAIGYGLRLLEGFRHYYSPYHPMLGLTYLKVGKLQLYECQFAEALIHLQQAAKIVRVTHGEQDDLYKRVLIPLLCDAAQGDLGHLAIKPTD</sequence>
<dbReference type="Gene3D" id="2.170.270.10">
    <property type="entry name" value="SET domain"/>
    <property type="match status" value="1"/>
</dbReference>
<evidence type="ECO:0000313" key="1">
    <source>
        <dbReference type="EnsemblMetazoa" id="ASTEI01947-PA"/>
    </source>
</evidence>
<dbReference type="PANTHER" id="PTHR12197">
    <property type="entry name" value="HISTONE-LYSINE N-METHYLTRANSFERASE SMYD"/>
    <property type="match status" value="1"/>
</dbReference>
<evidence type="ECO:0000313" key="2">
    <source>
        <dbReference type="Proteomes" id="UP000076408"/>
    </source>
</evidence>
<dbReference type="VEuPathDB" id="VectorBase:ASTEI01947"/>
<dbReference type="VEuPathDB" id="VectorBase:ASTE005601"/>
<dbReference type="InterPro" id="IPR011990">
    <property type="entry name" value="TPR-like_helical_dom_sf"/>
</dbReference>
<dbReference type="Proteomes" id="UP000076408">
    <property type="component" value="Unassembled WGS sequence"/>
</dbReference>
<dbReference type="OMA" id="LHMKLGK"/>
<dbReference type="Gene3D" id="1.25.40.10">
    <property type="entry name" value="Tetratricopeptide repeat domain"/>
    <property type="match status" value="1"/>
</dbReference>
<dbReference type="STRING" id="30069.A0A182Y0G1"/>
<name>A0A182Y0G1_ANOST</name>
<dbReference type="InterPro" id="IPR050869">
    <property type="entry name" value="H3K4_H4K5_MeTrfase"/>
</dbReference>
<dbReference type="InterPro" id="IPR002893">
    <property type="entry name" value="Znf_MYND"/>
</dbReference>
<dbReference type="AlphaFoldDB" id="A0A182Y0G1"/>
<dbReference type="PANTHER" id="PTHR12197:SF251">
    <property type="entry name" value="EG:BACR7C10.4 PROTEIN"/>
    <property type="match status" value="1"/>
</dbReference>
<dbReference type="VEuPathDB" id="VectorBase:ASTEI20_044942"/>
<reference evidence="2" key="1">
    <citation type="journal article" date="2014" name="Genome Biol.">
        <title>Genome analysis of a major urban malaria vector mosquito, Anopheles stephensi.</title>
        <authorList>
            <person name="Jiang X."/>
            <person name="Peery A."/>
            <person name="Hall A.B."/>
            <person name="Sharma A."/>
            <person name="Chen X.G."/>
            <person name="Waterhouse R.M."/>
            <person name="Komissarov A."/>
            <person name="Riehle M.M."/>
            <person name="Shouche Y."/>
            <person name="Sharakhova M.V."/>
            <person name="Lawson D."/>
            <person name="Pakpour N."/>
            <person name="Arensburger P."/>
            <person name="Davidson V.L."/>
            <person name="Eiglmeier K."/>
            <person name="Emrich S."/>
            <person name="George P."/>
            <person name="Kennedy R.C."/>
            <person name="Mane S.P."/>
            <person name="Maslen G."/>
            <person name="Oringanje C."/>
            <person name="Qi Y."/>
            <person name="Settlage R."/>
            <person name="Tojo M."/>
            <person name="Tubio J.M."/>
            <person name="Unger M.F."/>
            <person name="Wang B."/>
            <person name="Vernick K.D."/>
            <person name="Ribeiro J.M."/>
            <person name="James A.A."/>
            <person name="Michel K."/>
            <person name="Riehle M.A."/>
            <person name="Luckhart S."/>
            <person name="Sharakhov I.V."/>
            <person name="Tu Z."/>
        </authorList>
    </citation>
    <scope>NUCLEOTIDE SEQUENCE [LARGE SCALE GENOMIC DNA]</scope>
    <source>
        <strain evidence="2">Indian</strain>
    </source>
</reference>
<dbReference type="SUPFAM" id="SSF82199">
    <property type="entry name" value="SET domain"/>
    <property type="match status" value="1"/>
</dbReference>
<organism evidence="1 2">
    <name type="scientific">Anopheles stephensi</name>
    <name type="common">Indo-Pakistan malaria mosquito</name>
    <dbReference type="NCBI Taxonomy" id="30069"/>
    <lineage>
        <taxon>Eukaryota</taxon>
        <taxon>Metazoa</taxon>
        <taxon>Ecdysozoa</taxon>
        <taxon>Arthropoda</taxon>
        <taxon>Hexapoda</taxon>
        <taxon>Insecta</taxon>
        <taxon>Pterygota</taxon>
        <taxon>Neoptera</taxon>
        <taxon>Endopterygota</taxon>
        <taxon>Diptera</taxon>
        <taxon>Nematocera</taxon>
        <taxon>Culicoidea</taxon>
        <taxon>Culicidae</taxon>
        <taxon>Anophelinae</taxon>
        <taxon>Anopheles</taxon>
    </lineage>
</organism>